<evidence type="ECO:0000313" key="2">
    <source>
        <dbReference type="EMBL" id="MBB2183207.1"/>
    </source>
</evidence>
<dbReference type="SFLD" id="SFLDS00003">
    <property type="entry name" value="Haloacid_Dehalogenase"/>
    <property type="match status" value="1"/>
</dbReference>
<accession>A0A839K1B1</accession>
<keyword evidence="3" id="KW-1185">Reference proteome</keyword>
<dbReference type="InterPro" id="IPR023214">
    <property type="entry name" value="HAD_sf"/>
</dbReference>
<dbReference type="RefSeq" id="WP_228352886.1">
    <property type="nucleotide sequence ID" value="NZ_JACEGA010000001.1"/>
</dbReference>
<dbReference type="GO" id="GO:0016787">
    <property type="term" value="F:hydrolase activity"/>
    <property type="evidence" value="ECO:0007669"/>
    <property type="project" value="UniProtKB-KW"/>
</dbReference>
<dbReference type="SFLD" id="SFLDG01129">
    <property type="entry name" value="C1.5:_HAD__Beta-PGM__Phosphata"/>
    <property type="match status" value="1"/>
</dbReference>
<gene>
    <name evidence="2" type="ORF">H0486_09980</name>
</gene>
<dbReference type="PRINTS" id="PR00413">
    <property type="entry name" value="HADHALOGNASE"/>
</dbReference>
<reference evidence="2 3" key="1">
    <citation type="submission" date="2020-07" db="EMBL/GenBank/DDBJ databases">
        <title>Characterization and genome sequencing of isolate MD1, a novel member within the family Lachnospiraceae.</title>
        <authorList>
            <person name="Rettenmaier R."/>
            <person name="Di Bello L."/>
            <person name="Zinser C."/>
            <person name="Scheitz K."/>
            <person name="Liebl W."/>
            <person name="Zverlov V."/>
        </authorList>
    </citation>
    <scope>NUCLEOTIDE SEQUENCE [LARGE SCALE GENOMIC DNA]</scope>
    <source>
        <strain evidence="2 3">MD1</strain>
    </source>
</reference>
<organism evidence="2 3">
    <name type="scientific">Variimorphobacter saccharofermentans</name>
    <dbReference type="NCBI Taxonomy" id="2755051"/>
    <lineage>
        <taxon>Bacteria</taxon>
        <taxon>Bacillati</taxon>
        <taxon>Bacillota</taxon>
        <taxon>Clostridia</taxon>
        <taxon>Lachnospirales</taxon>
        <taxon>Lachnospiraceae</taxon>
        <taxon>Variimorphobacter</taxon>
    </lineage>
</organism>
<proteinExistence type="predicted"/>
<sequence length="239" mass="27673">MNTFIFDLDGTLLPMPSQEQFLNLYFKALTVKMAPYNINPKELMDAVMAGTMAMVKNDGKVTNEHKFWNVFSEILGEDIRQLESVFEDFYQNEFSMAKEATHTNPYAKECIELLKSKGYHLVLATNPLFPRIATYNRIQWAGLNPEDFEYITTYENSSFCKPNLEYYRSILRLLHKKPEECMMIGNDVREDMCAVELGMSTYLLKDCLICPEEQDISGFTQGSFEDLLHMIQELPQLSC</sequence>
<dbReference type="SUPFAM" id="SSF56784">
    <property type="entry name" value="HAD-like"/>
    <property type="match status" value="1"/>
</dbReference>
<protein>
    <submittedName>
        <fullName evidence="2">HAD family hydrolase</fullName>
    </submittedName>
</protein>
<name>A0A839K1B1_9FIRM</name>
<dbReference type="InterPro" id="IPR051540">
    <property type="entry name" value="S-2-haloacid_dehalogenase"/>
</dbReference>
<evidence type="ECO:0000313" key="3">
    <source>
        <dbReference type="Proteomes" id="UP000574276"/>
    </source>
</evidence>
<comment type="caution">
    <text evidence="2">The sequence shown here is derived from an EMBL/GenBank/DDBJ whole genome shotgun (WGS) entry which is preliminary data.</text>
</comment>
<dbReference type="Gene3D" id="3.40.50.1000">
    <property type="entry name" value="HAD superfamily/HAD-like"/>
    <property type="match status" value="1"/>
</dbReference>
<dbReference type="InterPro" id="IPR006439">
    <property type="entry name" value="HAD-SF_hydro_IA"/>
</dbReference>
<dbReference type="EMBL" id="JACEGA010000001">
    <property type="protein sequence ID" value="MBB2183207.1"/>
    <property type="molecule type" value="Genomic_DNA"/>
</dbReference>
<dbReference type="AlphaFoldDB" id="A0A839K1B1"/>
<dbReference type="PANTHER" id="PTHR43316">
    <property type="entry name" value="HYDROLASE, HALOACID DELAHOGENASE-RELATED"/>
    <property type="match status" value="1"/>
</dbReference>
<dbReference type="PANTHER" id="PTHR43316:SF3">
    <property type="entry name" value="HALOACID DEHALOGENASE, TYPE II (AFU_ORTHOLOGUE AFUA_2G07750)-RELATED"/>
    <property type="match status" value="1"/>
</dbReference>
<evidence type="ECO:0000256" key="1">
    <source>
        <dbReference type="ARBA" id="ARBA00022801"/>
    </source>
</evidence>
<dbReference type="Pfam" id="PF00702">
    <property type="entry name" value="Hydrolase"/>
    <property type="match status" value="1"/>
</dbReference>
<dbReference type="InterPro" id="IPR036412">
    <property type="entry name" value="HAD-like_sf"/>
</dbReference>
<dbReference type="Proteomes" id="UP000574276">
    <property type="component" value="Unassembled WGS sequence"/>
</dbReference>
<keyword evidence="1 2" id="KW-0378">Hydrolase</keyword>